<feature type="non-terminal residue" evidence="2">
    <location>
        <position position="1"/>
    </location>
</feature>
<comment type="caution">
    <text evidence="2">The sequence shown here is derived from an EMBL/GenBank/DDBJ whole genome shotgun (WGS) entry which is preliminary data.</text>
</comment>
<dbReference type="EMBL" id="JASSZA010000022">
    <property type="protein sequence ID" value="KAK2084580.1"/>
    <property type="molecule type" value="Genomic_DNA"/>
</dbReference>
<proteinExistence type="predicted"/>
<gene>
    <name evidence="2" type="ORF">P7K49_037613</name>
</gene>
<evidence type="ECO:0000256" key="1">
    <source>
        <dbReference type="SAM" id="MobiDB-lite"/>
    </source>
</evidence>
<name>A0ABQ9TJ52_SAGOE</name>
<evidence type="ECO:0000313" key="3">
    <source>
        <dbReference type="Proteomes" id="UP001266305"/>
    </source>
</evidence>
<sequence>LTPPEPGEPLPTQGPAANRPTPWGSPSYPAAWDERTPARPGQGRRGWRTPEKAGEGWRGLENAREA</sequence>
<dbReference type="Proteomes" id="UP001266305">
    <property type="component" value="Unassembled WGS sequence"/>
</dbReference>
<accession>A0ABQ9TJ52</accession>
<reference evidence="2 3" key="1">
    <citation type="submission" date="2023-05" db="EMBL/GenBank/DDBJ databases">
        <title>B98-5 Cell Line De Novo Hybrid Assembly: An Optical Mapping Approach.</title>
        <authorList>
            <person name="Kananen K."/>
            <person name="Auerbach J.A."/>
            <person name="Kautto E."/>
            <person name="Blachly J.S."/>
        </authorList>
    </citation>
    <scope>NUCLEOTIDE SEQUENCE [LARGE SCALE GENOMIC DNA]</scope>
    <source>
        <strain evidence="2">B95-8</strain>
        <tissue evidence="2">Cell line</tissue>
    </source>
</reference>
<evidence type="ECO:0000313" key="2">
    <source>
        <dbReference type="EMBL" id="KAK2084580.1"/>
    </source>
</evidence>
<protein>
    <submittedName>
        <fullName evidence="2">Uncharacterized protein</fullName>
    </submittedName>
</protein>
<organism evidence="2 3">
    <name type="scientific">Saguinus oedipus</name>
    <name type="common">Cotton-top tamarin</name>
    <name type="synonym">Oedipomidas oedipus</name>
    <dbReference type="NCBI Taxonomy" id="9490"/>
    <lineage>
        <taxon>Eukaryota</taxon>
        <taxon>Metazoa</taxon>
        <taxon>Chordata</taxon>
        <taxon>Craniata</taxon>
        <taxon>Vertebrata</taxon>
        <taxon>Euteleostomi</taxon>
        <taxon>Mammalia</taxon>
        <taxon>Eutheria</taxon>
        <taxon>Euarchontoglires</taxon>
        <taxon>Primates</taxon>
        <taxon>Haplorrhini</taxon>
        <taxon>Platyrrhini</taxon>
        <taxon>Cebidae</taxon>
        <taxon>Callitrichinae</taxon>
        <taxon>Saguinus</taxon>
    </lineage>
</organism>
<feature type="region of interest" description="Disordered" evidence="1">
    <location>
        <begin position="1"/>
        <end position="66"/>
    </location>
</feature>
<keyword evidence="3" id="KW-1185">Reference proteome</keyword>